<evidence type="ECO:0000313" key="14">
    <source>
        <dbReference type="Proteomes" id="UP000219036"/>
    </source>
</evidence>
<dbReference type="PANTHER" id="PTHR10642:SF26">
    <property type="entry name" value="RIBONUCLEASE H1"/>
    <property type="match status" value="1"/>
</dbReference>
<dbReference type="CDD" id="cd09278">
    <property type="entry name" value="RNase_HI_prokaryote_like"/>
    <property type="match status" value="1"/>
</dbReference>
<dbReference type="EC" id="3.1.26.4" evidence="5 11"/>
<comment type="subcellular location">
    <subcellularLocation>
        <location evidence="11">Cytoplasm</location>
    </subcellularLocation>
</comment>
<evidence type="ECO:0000256" key="1">
    <source>
        <dbReference type="ARBA" id="ARBA00000077"/>
    </source>
</evidence>
<evidence type="ECO:0000256" key="5">
    <source>
        <dbReference type="ARBA" id="ARBA00012180"/>
    </source>
</evidence>
<keyword evidence="11" id="KW-0963">Cytoplasm</keyword>
<comment type="function">
    <text evidence="2 11">Endonuclease that specifically degrades the RNA of RNA-DNA hybrids.</text>
</comment>
<reference evidence="14" key="1">
    <citation type="submission" date="2017-09" db="EMBL/GenBank/DDBJ databases">
        <authorList>
            <person name="Varghese N."/>
            <person name="Submissions S."/>
        </authorList>
    </citation>
    <scope>NUCLEOTIDE SEQUENCE [LARGE SCALE GENOMIC DNA]</scope>
    <source>
        <strain evidence="14">DSM 15103</strain>
    </source>
</reference>
<feature type="binding site" evidence="11">
    <location>
        <position position="69"/>
    </location>
    <ligand>
        <name>Mg(2+)</name>
        <dbReference type="ChEBI" id="CHEBI:18420"/>
        <label>1</label>
    </ligand>
</feature>
<proteinExistence type="inferred from homology"/>
<keyword evidence="8 11" id="KW-0255">Endonuclease</keyword>
<dbReference type="InterPro" id="IPR022892">
    <property type="entry name" value="RNaseHI"/>
</dbReference>
<protein>
    <recommendedName>
        <fullName evidence="5 11">Ribonuclease H</fullName>
        <shortName evidence="11">RNase H</shortName>
        <ecNumber evidence="5 11">3.1.26.4</ecNumber>
    </recommendedName>
</protein>
<dbReference type="GO" id="GO:0003676">
    <property type="term" value="F:nucleic acid binding"/>
    <property type="evidence" value="ECO:0007669"/>
    <property type="project" value="InterPro"/>
</dbReference>
<evidence type="ECO:0000256" key="11">
    <source>
        <dbReference type="HAMAP-Rule" id="MF_00042"/>
    </source>
</evidence>
<keyword evidence="14" id="KW-1185">Reference proteome</keyword>
<evidence type="ECO:0000256" key="7">
    <source>
        <dbReference type="ARBA" id="ARBA00022723"/>
    </source>
</evidence>
<evidence type="ECO:0000256" key="9">
    <source>
        <dbReference type="ARBA" id="ARBA00022801"/>
    </source>
</evidence>
<keyword evidence="10 11" id="KW-0460">Magnesium</keyword>
<feature type="binding site" evidence="11">
    <location>
        <position position="9"/>
    </location>
    <ligand>
        <name>Mg(2+)</name>
        <dbReference type="ChEBI" id="CHEBI:18420"/>
        <label>2</label>
    </ligand>
</feature>
<evidence type="ECO:0000256" key="3">
    <source>
        <dbReference type="ARBA" id="ARBA00005300"/>
    </source>
</evidence>
<dbReference type="SUPFAM" id="SSF53098">
    <property type="entry name" value="Ribonuclease H-like"/>
    <property type="match status" value="1"/>
</dbReference>
<comment type="catalytic activity">
    <reaction evidence="1 11">
        <text>Endonucleolytic cleavage to 5'-phosphomonoester.</text>
        <dbReference type="EC" id="3.1.26.4"/>
    </reaction>
</comment>
<dbReference type="Pfam" id="PF00075">
    <property type="entry name" value="RNase_H"/>
    <property type="match status" value="1"/>
</dbReference>
<dbReference type="GO" id="GO:0000287">
    <property type="term" value="F:magnesium ion binding"/>
    <property type="evidence" value="ECO:0007669"/>
    <property type="project" value="UniProtKB-UniRule"/>
</dbReference>
<dbReference type="NCBIfam" id="NF001236">
    <property type="entry name" value="PRK00203.1"/>
    <property type="match status" value="1"/>
</dbReference>
<dbReference type="PANTHER" id="PTHR10642">
    <property type="entry name" value="RIBONUCLEASE H1"/>
    <property type="match status" value="1"/>
</dbReference>
<dbReference type="InterPro" id="IPR036397">
    <property type="entry name" value="RNaseH_sf"/>
</dbReference>
<keyword evidence="6 11" id="KW-0540">Nuclease</keyword>
<dbReference type="EMBL" id="OBEI01000003">
    <property type="protein sequence ID" value="SNZ07960.1"/>
    <property type="molecule type" value="Genomic_DNA"/>
</dbReference>
<feature type="binding site" evidence="11">
    <location>
        <position position="47"/>
    </location>
    <ligand>
        <name>Mg(2+)</name>
        <dbReference type="ChEBI" id="CHEBI:18420"/>
        <label>1</label>
    </ligand>
</feature>
<dbReference type="AlphaFoldDB" id="A0A285NES9"/>
<dbReference type="PROSITE" id="PS50879">
    <property type="entry name" value="RNASE_H_1"/>
    <property type="match status" value="1"/>
</dbReference>
<accession>A0A285NES9</accession>
<dbReference type="RefSeq" id="WP_097000282.1">
    <property type="nucleotide sequence ID" value="NZ_OBEI01000003.1"/>
</dbReference>
<dbReference type="FunFam" id="3.30.420.10:FF:000089">
    <property type="entry name" value="Ribonuclease H"/>
    <property type="match status" value="1"/>
</dbReference>
<evidence type="ECO:0000256" key="8">
    <source>
        <dbReference type="ARBA" id="ARBA00022759"/>
    </source>
</evidence>
<keyword evidence="9 11" id="KW-0378">Hydrolase</keyword>
<dbReference type="InterPro" id="IPR002156">
    <property type="entry name" value="RNaseH_domain"/>
</dbReference>
<organism evidence="13 14">
    <name type="scientific">Persephonella hydrogeniphila</name>
    <dbReference type="NCBI Taxonomy" id="198703"/>
    <lineage>
        <taxon>Bacteria</taxon>
        <taxon>Pseudomonadati</taxon>
        <taxon>Aquificota</taxon>
        <taxon>Aquificia</taxon>
        <taxon>Aquificales</taxon>
        <taxon>Hydrogenothermaceae</taxon>
        <taxon>Persephonella</taxon>
    </lineage>
</organism>
<comment type="cofactor">
    <cofactor evidence="11">
        <name>Mg(2+)</name>
        <dbReference type="ChEBI" id="CHEBI:18420"/>
    </cofactor>
    <text evidence="11">Binds 1 Mg(2+) ion per subunit. May bind a second metal ion at a regulatory site, or after substrate binding.</text>
</comment>
<name>A0A285NES9_9AQUI</name>
<dbReference type="GO" id="GO:0005737">
    <property type="term" value="C:cytoplasm"/>
    <property type="evidence" value="ECO:0007669"/>
    <property type="project" value="UniProtKB-SubCell"/>
</dbReference>
<dbReference type="OrthoDB" id="7845843at2"/>
<keyword evidence="7 11" id="KW-0479">Metal-binding</keyword>
<evidence type="ECO:0000259" key="12">
    <source>
        <dbReference type="PROSITE" id="PS50879"/>
    </source>
</evidence>
<dbReference type="InterPro" id="IPR050092">
    <property type="entry name" value="RNase_H"/>
</dbReference>
<feature type="domain" description="RNase H type-1" evidence="12">
    <location>
        <begin position="1"/>
        <end position="141"/>
    </location>
</feature>
<dbReference type="HAMAP" id="MF_00042">
    <property type="entry name" value="RNase_H"/>
    <property type="match status" value="1"/>
</dbReference>
<dbReference type="Proteomes" id="UP000219036">
    <property type="component" value="Unassembled WGS sequence"/>
</dbReference>
<dbReference type="InterPro" id="IPR012337">
    <property type="entry name" value="RNaseH-like_sf"/>
</dbReference>
<evidence type="ECO:0000256" key="4">
    <source>
        <dbReference type="ARBA" id="ARBA00011245"/>
    </source>
</evidence>
<evidence type="ECO:0000256" key="2">
    <source>
        <dbReference type="ARBA" id="ARBA00004065"/>
    </source>
</evidence>
<feature type="binding site" evidence="11">
    <location>
        <position position="133"/>
    </location>
    <ligand>
        <name>Mg(2+)</name>
        <dbReference type="ChEBI" id="CHEBI:18420"/>
        <label>2</label>
    </ligand>
</feature>
<comment type="subunit">
    <text evidence="4 11">Monomer.</text>
</comment>
<evidence type="ECO:0000256" key="6">
    <source>
        <dbReference type="ARBA" id="ARBA00022722"/>
    </source>
</evidence>
<evidence type="ECO:0000313" key="13">
    <source>
        <dbReference type="EMBL" id="SNZ07960.1"/>
    </source>
</evidence>
<gene>
    <name evidence="11" type="primary">rnhA</name>
    <name evidence="13" type="ORF">SAMN06265182_1111</name>
</gene>
<dbReference type="GO" id="GO:0004523">
    <property type="term" value="F:RNA-DNA hybrid ribonuclease activity"/>
    <property type="evidence" value="ECO:0007669"/>
    <property type="project" value="UniProtKB-UniRule"/>
</dbReference>
<evidence type="ECO:0000256" key="10">
    <source>
        <dbReference type="ARBA" id="ARBA00022842"/>
    </source>
</evidence>
<sequence>MKKVKIFTDGSSLGNPGPGGWCALLRYNKHEKILKGGKRSTTNNEMEIKAVLEALKALKEPCEVELYTDSQYIEKAIKEWIHNWTKNNWKTSSKKDVAHKDMWQEIYRLINIHQVKPVWVKAHAGHKENELCDKIAKEEAQKFKNY</sequence>
<feature type="binding site" evidence="11">
    <location>
        <position position="9"/>
    </location>
    <ligand>
        <name>Mg(2+)</name>
        <dbReference type="ChEBI" id="CHEBI:18420"/>
        <label>1</label>
    </ligand>
</feature>
<dbReference type="Gene3D" id="3.30.420.10">
    <property type="entry name" value="Ribonuclease H-like superfamily/Ribonuclease H"/>
    <property type="match status" value="1"/>
</dbReference>
<dbReference type="GO" id="GO:0043137">
    <property type="term" value="P:DNA replication, removal of RNA primer"/>
    <property type="evidence" value="ECO:0007669"/>
    <property type="project" value="TreeGrafter"/>
</dbReference>
<comment type="similarity">
    <text evidence="3 11">Belongs to the RNase H family.</text>
</comment>